<dbReference type="EMBL" id="FXAF01000003">
    <property type="protein sequence ID" value="SMF20671.1"/>
    <property type="molecule type" value="Genomic_DNA"/>
</dbReference>
<accession>A0A1X7DSN6</accession>
<evidence type="ECO:0000256" key="2">
    <source>
        <dbReference type="SAM" id="Phobius"/>
    </source>
</evidence>
<evidence type="ECO:0000256" key="1">
    <source>
        <dbReference type="SAM" id="MobiDB-lite"/>
    </source>
</evidence>
<proteinExistence type="predicted"/>
<organism evidence="3 4">
    <name type="scientific">Xaviernesmea oryzae</name>
    <dbReference type="NCBI Taxonomy" id="464029"/>
    <lineage>
        <taxon>Bacteria</taxon>
        <taxon>Pseudomonadati</taxon>
        <taxon>Pseudomonadota</taxon>
        <taxon>Alphaproteobacteria</taxon>
        <taxon>Hyphomicrobiales</taxon>
        <taxon>Rhizobiaceae</taxon>
        <taxon>Rhizobium/Agrobacterium group</taxon>
        <taxon>Xaviernesmea</taxon>
    </lineage>
</organism>
<feature type="transmembrane region" description="Helical" evidence="2">
    <location>
        <begin position="12"/>
        <end position="35"/>
    </location>
</feature>
<feature type="transmembrane region" description="Helical" evidence="2">
    <location>
        <begin position="47"/>
        <end position="66"/>
    </location>
</feature>
<dbReference type="Pfam" id="PF03334">
    <property type="entry name" value="PhaG_MnhG_YufB"/>
    <property type="match status" value="1"/>
</dbReference>
<feature type="region of interest" description="Disordered" evidence="1">
    <location>
        <begin position="106"/>
        <end position="129"/>
    </location>
</feature>
<reference evidence="4" key="1">
    <citation type="submission" date="2017-04" db="EMBL/GenBank/DDBJ databases">
        <authorList>
            <person name="Varghese N."/>
            <person name="Submissions S."/>
        </authorList>
    </citation>
    <scope>NUCLEOTIDE SEQUENCE [LARGE SCALE GENOMIC DNA]</scope>
    <source>
        <strain evidence="4">B4P</strain>
    </source>
</reference>
<dbReference type="PANTHER" id="PTHR34703:SF1">
    <property type="entry name" value="ANTIPORTER SUBUNIT MNHG2-RELATED"/>
    <property type="match status" value="1"/>
</dbReference>
<evidence type="ECO:0000313" key="4">
    <source>
        <dbReference type="Proteomes" id="UP000192903"/>
    </source>
</evidence>
<dbReference type="Proteomes" id="UP000192903">
    <property type="component" value="Unassembled WGS sequence"/>
</dbReference>
<dbReference type="GO" id="GO:0015385">
    <property type="term" value="F:sodium:proton antiporter activity"/>
    <property type="evidence" value="ECO:0007669"/>
    <property type="project" value="TreeGrafter"/>
</dbReference>
<keyword evidence="2" id="KW-0812">Transmembrane</keyword>
<dbReference type="AlphaFoldDB" id="A0A1X7DSN6"/>
<evidence type="ECO:0000313" key="3">
    <source>
        <dbReference type="EMBL" id="SMF20671.1"/>
    </source>
</evidence>
<keyword evidence="4" id="KW-1185">Reference proteome</keyword>
<feature type="transmembrane region" description="Helical" evidence="2">
    <location>
        <begin position="78"/>
        <end position="100"/>
    </location>
</feature>
<dbReference type="PANTHER" id="PTHR34703">
    <property type="entry name" value="ANTIPORTER SUBUNIT MNHG2-RELATED"/>
    <property type="match status" value="1"/>
</dbReference>
<dbReference type="NCBIfam" id="TIGR01300">
    <property type="entry name" value="CPA3_mnhG_phaG"/>
    <property type="match status" value="1"/>
</dbReference>
<name>A0A1X7DSN6_9HYPH</name>
<dbReference type="InterPro" id="IPR005133">
    <property type="entry name" value="PhaG_MnhG_YufB"/>
</dbReference>
<keyword evidence="2" id="KW-0472">Membrane</keyword>
<protein>
    <submittedName>
        <fullName evidence="3">Multicomponent K+:H+ antiporter subunit G</fullName>
    </submittedName>
</protein>
<dbReference type="STRING" id="464029.SAMN02982989_5789"/>
<keyword evidence="2" id="KW-1133">Transmembrane helix</keyword>
<dbReference type="RefSeq" id="WP_234811003.1">
    <property type="nucleotide sequence ID" value="NZ_FXAF01000003.1"/>
</dbReference>
<gene>
    <name evidence="3" type="ORF">SAMN02982989_5789</name>
</gene>
<sequence>MMHSAADIPLWAAVVVAFFLLVGASLTLIGAIGFLRLPTFYERIHAPTLGTSWGIGGIMLASMIFFSIASSRPVLHEILIGIFVTVTTPVTFMLLARAALHRDRAERNGNVPEKQGSSEEAEPDSVPSA</sequence>